<dbReference type="STRING" id="140314.SAMN04488076_10565"/>
<feature type="domain" description="GP-PDE" evidence="1">
    <location>
        <begin position="51"/>
        <end position="287"/>
    </location>
</feature>
<dbReference type="CDD" id="cd08563">
    <property type="entry name" value="GDPD_TtGDE_like"/>
    <property type="match status" value="1"/>
</dbReference>
<evidence type="ECO:0000313" key="3">
    <source>
        <dbReference type="Proteomes" id="UP000242754"/>
    </source>
</evidence>
<gene>
    <name evidence="2" type="ORF">Tpal_893</name>
</gene>
<proteinExistence type="predicted"/>
<dbReference type="Pfam" id="PF03009">
    <property type="entry name" value="GDPD"/>
    <property type="match status" value="1"/>
</dbReference>
<dbReference type="PANTHER" id="PTHR46211:SF1">
    <property type="entry name" value="GLYCEROPHOSPHODIESTER PHOSPHODIESTERASE, CYTOPLASMIC"/>
    <property type="match status" value="1"/>
</dbReference>
<dbReference type="InterPro" id="IPR017946">
    <property type="entry name" value="PLC-like_Pdiesterase_TIM-brl"/>
</dbReference>
<dbReference type="PANTHER" id="PTHR46211">
    <property type="entry name" value="GLYCEROPHOSPHORYL DIESTER PHOSPHODIESTERASE"/>
    <property type="match status" value="1"/>
</dbReference>
<dbReference type="EMBL" id="FJNE01000002">
    <property type="protein sequence ID" value="CZQ87409.1"/>
    <property type="molecule type" value="Genomic_DNA"/>
</dbReference>
<dbReference type="GO" id="GO:0006629">
    <property type="term" value="P:lipid metabolic process"/>
    <property type="evidence" value="ECO:0007669"/>
    <property type="project" value="InterPro"/>
</dbReference>
<dbReference type="InterPro" id="IPR030395">
    <property type="entry name" value="GP_PDE_dom"/>
</dbReference>
<dbReference type="Proteomes" id="UP000242754">
    <property type="component" value="Unassembled WGS sequence"/>
</dbReference>
<dbReference type="GO" id="GO:0008081">
    <property type="term" value="F:phosphoric diester hydrolase activity"/>
    <property type="evidence" value="ECO:0007669"/>
    <property type="project" value="InterPro"/>
</dbReference>
<evidence type="ECO:0000313" key="2">
    <source>
        <dbReference type="EMBL" id="CZQ87409.1"/>
    </source>
</evidence>
<sequence>MQKSFSPACPGWFLERPGVPSLSYKTPRPGHFPAFIFRQCKKGFRKTMAYTKIIAHRGSRGTKPENTLVSFQEAMAVHSDGIELDVHLSKDGEVVVIHDETVDWTTNGNGYVKDLTLKQLKDLDAGSWFDKKYSDCKIPTLQEVLAFLEECRFAGVLNIELKTDVFQYPEIEGKVLGLTEPYLSNFTIIYSSFHYGTLKKIKALQKEAEIALLFSETGKNVIELGQGVPVGGWHPKFSILRSLPPFETSRIPLRVWTVNRKVEMQVCLRRNIDSMITDFPERALQLRKVIQGG</sequence>
<accession>A0A143YEC3</accession>
<dbReference type="PROSITE" id="PS51704">
    <property type="entry name" value="GP_PDE"/>
    <property type="match status" value="1"/>
</dbReference>
<name>A0A143YEC3_9LACT</name>
<reference evidence="2 3" key="1">
    <citation type="submission" date="2016-02" db="EMBL/GenBank/DDBJ databases">
        <authorList>
            <person name="Wen L."/>
            <person name="He K."/>
            <person name="Yang H."/>
        </authorList>
    </citation>
    <scope>NUCLEOTIDE SEQUENCE [LARGE SCALE GENOMIC DNA]</scope>
    <source>
        <strain evidence="2">Trichococcus palustris</strain>
    </source>
</reference>
<dbReference type="Gene3D" id="3.20.20.190">
    <property type="entry name" value="Phosphatidylinositol (PI) phosphodiesterase"/>
    <property type="match status" value="1"/>
</dbReference>
<evidence type="ECO:0000259" key="1">
    <source>
        <dbReference type="PROSITE" id="PS51704"/>
    </source>
</evidence>
<keyword evidence="3" id="KW-1185">Reference proteome</keyword>
<organism evidence="2 3">
    <name type="scientific">Trichococcus palustris</name>
    <dbReference type="NCBI Taxonomy" id="140314"/>
    <lineage>
        <taxon>Bacteria</taxon>
        <taxon>Bacillati</taxon>
        <taxon>Bacillota</taxon>
        <taxon>Bacilli</taxon>
        <taxon>Lactobacillales</taxon>
        <taxon>Carnobacteriaceae</taxon>
        <taxon>Trichococcus</taxon>
    </lineage>
</organism>
<dbReference type="SUPFAM" id="SSF51695">
    <property type="entry name" value="PLC-like phosphodiesterases"/>
    <property type="match status" value="1"/>
</dbReference>
<protein>
    <recommendedName>
        <fullName evidence="1">GP-PDE domain-containing protein</fullName>
    </recommendedName>
</protein>
<dbReference type="AlphaFoldDB" id="A0A143YEC3"/>